<dbReference type="PANTHER" id="PTHR44154:SF1">
    <property type="entry name" value="QUINONE OXIDOREDUCTASE"/>
    <property type="match status" value="1"/>
</dbReference>
<evidence type="ECO:0000259" key="2">
    <source>
        <dbReference type="SMART" id="SM00829"/>
    </source>
</evidence>
<organism evidence="3 4">
    <name type="scientific">Actinoallomurus oryzae</name>
    <dbReference type="NCBI Taxonomy" id="502180"/>
    <lineage>
        <taxon>Bacteria</taxon>
        <taxon>Bacillati</taxon>
        <taxon>Actinomycetota</taxon>
        <taxon>Actinomycetes</taxon>
        <taxon>Streptosporangiales</taxon>
        <taxon>Thermomonosporaceae</taxon>
        <taxon>Actinoallomurus</taxon>
    </lineage>
</organism>
<evidence type="ECO:0000313" key="4">
    <source>
        <dbReference type="Proteomes" id="UP001500503"/>
    </source>
</evidence>
<dbReference type="InterPro" id="IPR020843">
    <property type="entry name" value="ER"/>
</dbReference>
<sequence length="327" mass="33615">MGVVRAATVSRFGGPEVFELVETPDPVPGAGEVLVGVEVIDTLWLETMVRSGAGQGFWPMRPPYVPGNGVAGRVVRVGAGVDQSLRGRRVVAHTGGEGGYADRVVVAVEAAVAVPDGVDLTVAAALLHDGVTALALFDTAKVGPRDGVLVIGASGGLGLLCVQLARARAAKVVAVARGAKLERVARLGPDALIDSARPDWVEQARAVFGEHGADVVLDNVGGALGEAGFTLTARAGRFSAHGMPSGRFASIDRRAADEREVSVTGIEAVQLSDRDRTRYVEQALREAAAGVIAPVIGQTFPLERAGAAHAAIEGRTAFGKTLITTGV</sequence>
<protein>
    <submittedName>
        <fullName evidence="3">Zinc-binding dehydrogenase</fullName>
    </submittedName>
</protein>
<dbReference type="Pfam" id="PF00107">
    <property type="entry name" value="ADH_zinc_N"/>
    <property type="match status" value="1"/>
</dbReference>
<dbReference type="SUPFAM" id="SSF50129">
    <property type="entry name" value="GroES-like"/>
    <property type="match status" value="1"/>
</dbReference>
<dbReference type="Gene3D" id="3.90.180.10">
    <property type="entry name" value="Medium-chain alcohol dehydrogenases, catalytic domain"/>
    <property type="match status" value="1"/>
</dbReference>
<comment type="caution">
    <text evidence="3">The sequence shown here is derived from an EMBL/GenBank/DDBJ whole genome shotgun (WGS) entry which is preliminary data.</text>
</comment>
<dbReference type="InterPro" id="IPR036291">
    <property type="entry name" value="NAD(P)-bd_dom_sf"/>
</dbReference>
<dbReference type="InterPro" id="IPR011032">
    <property type="entry name" value="GroES-like_sf"/>
</dbReference>
<name>A0ABP8PE25_9ACTN</name>
<reference evidence="4" key="1">
    <citation type="journal article" date="2019" name="Int. J. Syst. Evol. Microbiol.">
        <title>The Global Catalogue of Microorganisms (GCM) 10K type strain sequencing project: providing services to taxonomists for standard genome sequencing and annotation.</title>
        <authorList>
            <consortium name="The Broad Institute Genomics Platform"/>
            <consortium name="The Broad Institute Genome Sequencing Center for Infectious Disease"/>
            <person name="Wu L."/>
            <person name="Ma J."/>
        </authorList>
    </citation>
    <scope>NUCLEOTIDE SEQUENCE [LARGE SCALE GENOMIC DNA]</scope>
    <source>
        <strain evidence="4">JCM 17933</strain>
    </source>
</reference>
<dbReference type="PANTHER" id="PTHR44154">
    <property type="entry name" value="QUINONE OXIDOREDUCTASE"/>
    <property type="match status" value="1"/>
</dbReference>
<dbReference type="Gene3D" id="3.40.50.720">
    <property type="entry name" value="NAD(P)-binding Rossmann-like Domain"/>
    <property type="match status" value="1"/>
</dbReference>
<proteinExistence type="predicted"/>
<gene>
    <name evidence="3" type="ORF">GCM10023191_008240</name>
</gene>
<accession>A0ABP8PE25</accession>
<evidence type="ECO:0000256" key="1">
    <source>
        <dbReference type="ARBA" id="ARBA00022857"/>
    </source>
</evidence>
<keyword evidence="1" id="KW-0521">NADP</keyword>
<evidence type="ECO:0000313" key="3">
    <source>
        <dbReference type="EMBL" id="GAA4484712.1"/>
    </source>
</evidence>
<dbReference type="EMBL" id="BAABHF010000009">
    <property type="protein sequence ID" value="GAA4484712.1"/>
    <property type="molecule type" value="Genomic_DNA"/>
</dbReference>
<keyword evidence="4" id="KW-1185">Reference proteome</keyword>
<dbReference type="SMART" id="SM00829">
    <property type="entry name" value="PKS_ER"/>
    <property type="match status" value="1"/>
</dbReference>
<dbReference type="Pfam" id="PF08240">
    <property type="entry name" value="ADH_N"/>
    <property type="match status" value="1"/>
</dbReference>
<dbReference type="InterPro" id="IPR051603">
    <property type="entry name" value="Zinc-ADH_QOR/CCCR"/>
</dbReference>
<feature type="domain" description="Enoyl reductase (ER)" evidence="2">
    <location>
        <begin position="13"/>
        <end position="323"/>
    </location>
</feature>
<dbReference type="SUPFAM" id="SSF51735">
    <property type="entry name" value="NAD(P)-binding Rossmann-fold domains"/>
    <property type="match status" value="1"/>
</dbReference>
<dbReference type="RefSeq" id="WP_345457596.1">
    <property type="nucleotide sequence ID" value="NZ_BAABHF010000009.1"/>
</dbReference>
<dbReference type="Proteomes" id="UP001500503">
    <property type="component" value="Unassembled WGS sequence"/>
</dbReference>
<dbReference type="InterPro" id="IPR013149">
    <property type="entry name" value="ADH-like_C"/>
</dbReference>
<dbReference type="InterPro" id="IPR013154">
    <property type="entry name" value="ADH-like_N"/>
</dbReference>